<dbReference type="EMBL" id="CDPU01000010">
    <property type="protein sequence ID" value="CEO48403.1"/>
    <property type="molecule type" value="Genomic_DNA"/>
</dbReference>
<evidence type="ECO:0000313" key="1">
    <source>
        <dbReference type="EMBL" id="CEO48403.1"/>
    </source>
</evidence>
<gene>
    <name evidence="1" type="ORF">BN869_000004460_1</name>
</gene>
<reference evidence="1" key="1">
    <citation type="submission" date="2015-01" db="EMBL/GenBank/DDBJ databases">
        <authorList>
            <person name="Durling Mikael"/>
        </authorList>
    </citation>
    <scope>NUCLEOTIDE SEQUENCE</scope>
</reference>
<name>A0A0B7JTK9_BIOOC</name>
<dbReference type="AlphaFoldDB" id="A0A0B7JTK9"/>
<protein>
    <submittedName>
        <fullName evidence="1">Uncharacterized protein</fullName>
    </submittedName>
</protein>
<organism evidence="1">
    <name type="scientific">Bionectria ochroleuca</name>
    <name type="common">Gliocladium roseum</name>
    <dbReference type="NCBI Taxonomy" id="29856"/>
    <lineage>
        <taxon>Eukaryota</taxon>
        <taxon>Fungi</taxon>
        <taxon>Dikarya</taxon>
        <taxon>Ascomycota</taxon>
        <taxon>Pezizomycotina</taxon>
        <taxon>Sordariomycetes</taxon>
        <taxon>Hypocreomycetidae</taxon>
        <taxon>Hypocreales</taxon>
        <taxon>Bionectriaceae</taxon>
        <taxon>Clonostachys</taxon>
    </lineage>
</organism>
<accession>A0A0B7JTK9</accession>
<proteinExistence type="predicted"/>
<sequence length="219" mass="23959">MCSAKANNHFRCIPTPIVDCGYGPPILQLPQLWLFNIYNTSIKAADYPYRMTRDPSCGCGNIWASSRDDACTTSLQSVGTGRIQTNESMFPSVGSRTCNLRCTRQNAIVAIRNARCRPRFCHSVPLVQDPATKPVPHVQQLLGLDSVRPWSNLVCTDGVSSHVRVHIGASASACCSHVCIRISAVSLQGELEGKVEKTHGLERLLLPGASHHDAPRQNR</sequence>